<sequence>MEVLPEPWFDLMRYRAVRLREALYEAELAEKFLEEGLVRNAAGKAFQSWKAIVAAYSVDKIEELGRAFPGRKKLRGARRVVDKAVWIVAIMPTTALKKVAQIVGGDVDLYTNIALLLCEYQYNGPDPEGILSVYPDDDAAVKDVKRLVEKAKELARQLHL</sequence>
<dbReference type="AlphaFoldDB" id="G7VCJ7"/>
<accession>G7VCJ7</accession>
<evidence type="ECO:0000313" key="1">
    <source>
        <dbReference type="EMBL" id="AET33802.1"/>
    </source>
</evidence>
<dbReference type="STRING" id="1104324.P186_2416"/>
<keyword evidence="2" id="KW-1185">Reference proteome</keyword>
<dbReference type="RefSeq" id="WP_014289627.1">
    <property type="nucleotide sequence ID" value="NC_016645.1"/>
</dbReference>
<proteinExistence type="predicted"/>
<dbReference type="GeneID" id="11594018"/>
<dbReference type="EMBL" id="CP003098">
    <property type="protein sequence ID" value="AET33802.1"/>
    <property type="molecule type" value="Genomic_DNA"/>
</dbReference>
<name>G7VCJ7_9CREN</name>
<organism evidence="1 2">
    <name type="scientific">Pyrobaculum ferrireducens</name>
    <dbReference type="NCBI Taxonomy" id="1104324"/>
    <lineage>
        <taxon>Archaea</taxon>
        <taxon>Thermoproteota</taxon>
        <taxon>Thermoprotei</taxon>
        <taxon>Thermoproteales</taxon>
        <taxon>Thermoproteaceae</taxon>
        <taxon>Pyrobaculum</taxon>
    </lineage>
</organism>
<dbReference type="BioCyc" id="PSP1104324:GJSN-2362-MONOMER"/>
<dbReference type="HOGENOM" id="CLU_118419_1_0_2"/>
<protein>
    <submittedName>
        <fullName evidence="1">PaREP1-like protein</fullName>
    </submittedName>
</protein>
<reference evidence="1 2" key="1">
    <citation type="journal article" date="2012" name="J. Bacteriol.">
        <title>Complete genome sequence of strain 1860, a crenarchaeon of the genus pyrobaculum able to grow with various electron acceptors.</title>
        <authorList>
            <person name="Mardanov A.V."/>
            <person name="Gumerov V.M."/>
            <person name="Slobodkina G.B."/>
            <person name="Beletsky A.V."/>
            <person name="Bonch-Osmolovskaya E.A."/>
            <person name="Ravin N.V."/>
            <person name="Skryabin K.G."/>
        </authorList>
    </citation>
    <scope>NUCLEOTIDE SEQUENCE [LARGE SCALE GENOMIC DNA]</scope>
    <source>
        <strain evidence="1 2">1860</strain>
    </source>
</reference>
<evidence type="ECO:0000313" key="2">
    <source>
        <dbReference type="Proteomes" id="UP000005867"/>
    </source>
</evidence>
<dbReference type="InterPro" id="IPR010268">
    <property type="entry name" value="PaREP1"/>
</dbReference>
<gene>
    <name evidence="1" type="ORF">P186_2416</name>
</gene>
<dbReference type="KEGG" id="pyr:P186_2416"/>
<dbReference type="eggNOG" id="arCOG03708">
    <property type="taxonomic scope" value="Archaea"/>
</dbReference>
<dbReference type="Proteomes" id="UP000005867">
    <property type="component" value="Chromosome"/>
</dbReference>
<dbReference type="OrthoDB" id="28552at2157"/>
<dbReference type="Pfam" id="PF05942">
    <property type="entry name" value="PaREP1"/>
    <property type="match status" value="1"/>
</dbReference>